<dbReference type="RefSeq" id="WP_049740389.1">
    <property type="nucleotide sequence ID" value="NZ_BJON01000002.1"/>
</dbReference>
<dbReference type="EMBL" id="BJON01000002">
    <property type="protein sequence ID" value="GED66365.1"/>
    <property type="molecule type" value="Genomic_DNA"/>
</dbReference>
<dbReference type="Proteomes" id="UP000319578">
    <property type="component" value="Unassembled WGS sequence"/>
</dbReference>
<reference evidence="1 2" key="1">
    <citation type="submission" date="2019-06" db="EMBL/GenBank/DDBJ databases">
        <title>Whole genome shotgun sequence of Brevibacillus reuszeri NBRC 15719.</title>
        <authorList>
            <person name="Hosoyama A."/>
            <person name="Uohara A."/>
            <person name="Ohji S."/>
            <person name="Ichikawa N."/>
        </authorList>
    </citation>
    <scope>NUCLEOTIDE SEQUENCE [LARGE SCALE GENOMIC DNA]</scope>
    <source>
        <strain evidence="1 2">NBRC 15719</strain>
    </source>
</reference>
<gene>
    <name evidence="1" type="ORF">BRE01_00670</name>
</gene>
<organism evidence="1 2">
    <name type="scientific">Brevibacillus reuszeri</name>
    <dbReference type="NCBI Taxonomy" id="54915"/>
    <lineage>
        <taxon>Bacteria</taxon>
        <taxon>Bacillati</taxon>
        <taxon>Bacillota</taxon>
        <taxon>Bacilli</taxon>
        <taxon>Bacillales</taxon>
        <taxon>Paenibacillaceae</taxon>
        <taxon>Brevibacillus</taxon>
    </lineage>
</organism>
<proteinExistence type="predicted"/>
<protein>
    <submittedName>
        <fullName evidence="1">Uncharacterized protein</fullName>
    </submittedName>
</protein>
<sequence>MVKQNDHDVFAQLQAAVEKGDKHLVAKKMKYPLRVNKEGQSRFVHDEQQFLTEYDQLLTPKVKQALLQQNVADTFVNAQGVMVGDGEIWLGQFGNQFGVFAINL</sequence>
<name>A0ABQ0TEF1_9BACL</name>
<evidence type="ECO:0000313" key="1">
    <source>
        <dbReference type="EMBL" id="GED66365.1"/>
    </source>
</evidence>
<accession>A0ABQ0TEF1</accession>
<keyword evidence="2" id="KW-1185">Reference proteome</keyword>
<comment type="caution">
    <text evidence="1">The sequence shown here is derived from an EMBL/GenBank/DDBJ whole genome shotgun (WGS) entry which is preliminary data.</text>
</comment>
<evidence type="ECO:0000313" key="2">
    <source>
        <dbReference type="Proteomes" id="UP000319578"/>
    </source>
</evidence>